<evidence type="ECO:0000259" key="6">
    <source>
        <dbReference type="SMART" id="SM00829"/>
    </source>
</evidence>
<accession>A0ABQ5VWB7</accession>
<evidence type="ECO:0000256" key="4">
    <source>
        <dbReference type="ARBA" id="ARBA00023027"/>
    </source>
</evidence>
<evidence type="ECO:0000313" key="8">
    <source>
        <dbReference type="Proteomes" id="UP001156694"/>
    </source>
</evidence>
<dbReference type="PANTHER" id="PTHR43880:SF12">
    <property type="entry name" value="ALCOHOL DEHYDROGENASE CLASS-3"/>
    <property type="match status" value="1"/>
</dbReference>
<keyword evidence="2 5" id="KW-0862">Zinc</keyword>
<comment type="cofactor">
    <cofactor evidence="5">
        <name>Zn(2+)</name>
        <dbReference type="ChEBI" id="CHEBI:29105"/>
    </cofactor>
</comment>
<evidence type="ECO:0000313" key="7">
    <source>
        <dbReference type="EMBL" id="GLQ35604.1"/>
    </source>
</evidence>
<dbReference type="PROSITE" id="PS00059">
    <property type="entry name" value="ADH_ZINC"/>
    <property type="match status" value="1"/>
</dbReference>
<keyword evidence="8" id="KW-1185">Reference proteome</keyword>
<dbReference type="Gene3D" id="3.90.180.10">
    <property type="entry name" value="Medium-chain alcohol dehydrogenases, catalytic domain"/>
    <property type="match status" value="1"/>
</dbReference>
<evidence type="ECO:0000256" key="2">
    <source>
        <dbReference type="ARBA" id="ARBA00022833"/>
    </source>
</evidence>
<dbReference type="Gene3D" id="3.40.50.720">
    <property type="entry name" value="NAD(P)-binding Rossmann-like Domain"/>
    <property type="match status" value="1"/>
</dbReference>
<dbReference type="InterPro" id="IPR020843">
    <property type="entry name" value="ER"/>
</dbReference>
<comment type="similarity">
    <text evidence="5">Belongs to the zinc-containing alcohol dehydrogenase family.</text>
</comment>
<dbReference type="InterPro" id="IPR036291">
    <property type="entry name" value="NAD(P)-bd_dom_sf"/>
</dbReference>
<reference evidence="8" key="1">
    <citation type="journal article" date="2019" name="Int. J. Syst. Evol. Microbiol.">
        <title>The Global Catalogue of Microorganisms (GCM) 10K type strain sequencing project: providing services to taxonomists for standard genome sequencing and annotation.</title>
        <authorList>
            <consortium name="The Broad Institute Genomics Platform"/>
            <consortium name="The Broad Institute Genome Sequencing Center for Infectious Disease"/>
            <person name="Wu L."/>
            <person name="Ma J."/>
        </authorList>
    </citation>
    <scope>NUCLEOTIDE SEQUENCE [LARGE SCALE GENOMIC DNA]</scope>
    <source>
        <strain evidence="8">NBRC 110140</strain>
    </source>
</reference>
<dbReference type="Pfam" id="PF00107">
    <property type="entry name" value="ADH_zinc_N"/>
    <property type="match status" value="1"/>
</dbReference>
<dbReference type="EMBL" id="BSNN01000004">
    <property type="protein sequence ID" value="GLQ35604.1"/>
    <property type="molecule type" value="Genomic_DNA"/>
</dbReference>
<keyword evidence="4" id="KW-0520">NAD</keyword>
<dbReference type="SUPFAM" id="SSF51735">
    <property type="entry name" value="NAD(P)-binding Rossmann-fold domains"/>
    <property type="match status" value="1"/>
</dbReference>
<evidence type="ECO:0000256" key="3">
    <source>
        <dbReference type="ARBA" id="ARBA00023002"/>
    </source>
</evidence>
<evidence type="ECO:0000256" key="5">
    <source>
        <dbReference type="RuleBase" id="RU361277"/>
    </source>
</evidence>
<dbReference type="SMART" id="SM00829">
    <property type="entry name" value="PKS_ER"/>
    <property type="match status" value="1"/>
</dbReference>
<proteinExistence type="inferred from homology"/>
<keyword evidence="1 5" id="KW-0479">Metal-binding</keyword>
<dbReference type="InterPro" id="IPR011032">
    <property type="entry name" value="GroES-like_sf"/>
</dbReference>
<dbReference type="PANTHER" id="PTHR43880">
    <property type="entry name" value="ALCOHOL DEHYDROGENASE"/>
    <property type="match status" value="1"/>
</dbReference>
<organism evidence="7 8">
    <name type="scientific">Amylibacter marinus</name>
    <dbReference type="NCBI Taxonomy" id="1475483"/>
    <lineage>
        <taxon>Bacteria</taxon>
        <taxon>Pseudomonadati</taxon>
        <taxon>Pseudomonadota</taxon>
        <taxon>Alphaproteobacteria</taxon>
        <taxon>Rhodobacterales</taxon>
        <taxon>Paracoccaceae</taxon>
        <taxon>Amylibacter</taxon>
    </lineage>
</organism>
<dbReference type="RefSeq" id="WP_284378249.1">
    <property type="nucleotide sequence ID" value="NZ_BSNN01000004.1"/>
</dbReference>
<gene>
    <name evidence="7" type="ORF">GCM10007939_18870</name>
</gene>
<dbReference type="InterPro" id="IPR013154">
    <property type="entry name" value="ADH-like_N"/>
</dbReference>
<sequence length="358" mass="37230">MKAAVCRSFGQPLQIEEVTLAPPSAGQVHIRVDACAICHSDIAFIDGTFGGDLPAVYGHEAAGRVIALGEGVSDCAIGDHVIATLMRSCGTCGHCMADHPTSCSKPYDRMAQSPLRDAAGKQLEHGMAIGAFAQEIVVDQSQIMAVPAQMDMDVASLLSCGVITGFGAVTNSARMPRKARVVVIGAGGVGLNTIQGAALNGAEQIIAVDLSHDKLDVARDFGATDCLISDGTLVARVMALTGIGADFVFVTVGAISAFNIAPDLLAPRGEVIIVGMPPVGAKASYQPVNLASASQAIRGSKMGETVLARDIPMLLDLYQRGALKLDELISNRYSLDQINEAIADTKSGNAKRNVIVFD</sequence>
<dbReference type="InterPro" id="IPR013149">
    <property type="entry name" value="ADH-like_C"/>
</dbReference>
<feature type="domain" description="Enoyl reductase (ER)" evidence="6">
    <location>
        <begin position="10"/>
        <end position="357"/>
    </location>
</feature>
<keyword evidence="3" id="KW-0560">Oxidoreductase</keyword>
<evidence type="ECO:0000256" key="1">
    <source>
        <dbReference type="ARBA" id="ARBA00022723"/>
    </source>
</evidence>
<protein>
    <submittedName>
        <fullName evidence="7">Alcohol dehydrogenase</fullName>
    </submittedName>
</protein>
<dbReference type="InterPro" id="IPR002328">
    <property type="entry name" value="ADH_Zn_CS"/>
</dbReference>
<dbReference type="SUPFAM" id="SSF50129">
    <property type="entry name" value="GroES-like"/>
    <property type="match status" value="2"/>
</dbReference>
<dbReference type="Pfam" id="PF08240">
    <property type="entry name" value="ADH_N"/>
    <property type="match status" value="1"/>
</dbReference>
<dbReference type="Proteomes" id="UP001156694">
    <property type="component" value="Unassembled WGS sequence"/>
</dbReference>
<comment type="caution">
    <text evidence="7">The sequence shown here is derived from an EMBL/GenBank/DDBJ whole genome shotgun (WGS) entry which is preliminary data.</text>
</comment>
<name>A0ABQ5VWB7_9RHOB</name>